<evidence type="ECO:0000313" key="2">
    <source>
        <dbReference type="Proteomes" id="UP000050349"/>
    </source>
</evidence>
<comment type="caution">
    <text evidence="1">The sequence shown here is derived from an EMBL/GenBank/DDBJ whole genome shotgun (WGS) entry which is preliminary data.</text>
</comment>
<proteinExistence type="predicted"/>
<name>A0A0P8XBR9_PSEFL</name>
<dbReference type="EMBL" id="LJXB01000092">
    <property type="protein sequence ID" value="KPU53005.1"/>
    <property type="molecule type" value="Genomic_DNA"/>
</dbReference>
<protein>
    <submittedName>
        <fullName evidence="1">Flp/Fap pilin component family protein</fullName>
    </submittedName>
</protein>
<sequence length="87" mass="9160">MQVSLFPVREMQQKKQHSSEVGKMIMQTIKASLVKFVKDEDGLTIVEYAVAGGLITLAVAASFTTLGGAITTQVGRLATCMVPGGAC</sequence>
<accession>A0A0P8XBR9</accession>
<evidence type="ECO:0000313" key="1">
    <source>
        <dbReference type="EMBL" id="KPU53005.1"/>
    </source>
</evidence>
<dbReference type="PATRIC" id="fig|294.162.peg.5828"/>
<dbReference type="Proteomes" id="UP000050349">
    <property type="component" value="Unassembled WGS sequence"/>
</dbReference>
<organism evidence="1 2">
    <name type="scientific">Pseudomonas fluorescens</name>
    <dbReference type="NCBI Taxonomy" id="294"/>
    <lineage>
        <taxon>Bacteria</taxon>
        <taxon>Pseudomonadati</taxon>
        <taxon>Pseudomonadota</taxon>
        <taxon>Gammaproteobacteria</taxon>
        <taxon>Pseudomonadales</taxon>
        <taxon>Pseudomonadaceae</taxon>
        <taxon>Pseudomonas</taxon>
    </lineage>
</organism>
<gene>
    <name evidence="1" type="ORF">AN403_869</name>
</gene>
<dbReference type="AlphaFoldDB" id="A0A0P8XBR9"/>
<reference evidence="1 2" key="1">
    <citation type="submission" date="2015-09" db="EMBL/GenBank/DDBJ databases">
        <authorList>
            <person name="Jackson K.R."/>
            <person name="Lunt B.L."/>
            <person name="Fisher J.N.B."/>
            <person name="Gardner A.V."/>
            <person name="Bailey M.E."/>
            <person name="Deus L.M."/>
            <person name="Earl A.S."/>
            <person name="Gibby P.D."/>
            <person name="Hartmann K.A."/>
            <person name="Liu J.E."/>
            <person name="Manci A.M."/>
            <person name="Nielsen D.A."/>
            <person name="Solomon M.B."/>
            <person name="Breakwell D.P."/>
            <person name="Burnett S.H."/>
            <person name="Grose J.H."/>
        </authorList>
    </citation>
    <scope>NUCLEOTIDE SEQUENCE [LARGE SCALE GENOMIC DNA]</scope>
    <source>
        <strain evidence="1 2">S613</strain>
    </source>
</reference>